<feature type="transmembrane region" description="Helical" evidence="13">
    <location>
        <begin position="183"/>
        <end position="205"/>
    </location>
</feature>
<evidence type="ECO:0000256" key="7">
    <source>
        <dbReference type="ARBA" id="ARBA00025034"/>
    </source>
</evidence>
<reference evidence="15 16" key="1">
    <citation type="submission" date="2019-10" db="EMBL/GenBank/DDBJ databases">
        <title>Whole genome shotgun sequence of Acrocarpospora pleiomorpha NBRC 16267.</title>
        <authorList>
            <person name="Ichikawa N."/>
            <person name="Kimura A."/>
            <person name="Kitahashi Y."/>
            <person name="Komaki H."/>
            <person name="Oguchi A."/>
        </authorList>
    </citation>
    <scope>NUCLEOTIDE SEQUENCE [LARGE SCALE GENOMIC DNA]</scope>
    <source>
        <strain evidence="15 16">NBRC 16267</strain>
    </source>
</reference>
<evidence type="ECO:0000256" key="3">
    <source>
        <dbReference type="ARBA" id="ARBA00015325"/>
    </source>
</evidence>
<comment type="similarity">
    <text evidence="2">Belongs to the OXA1/ALB3/YidC family. Type 1 subfamily.</text>
</comment>
<evidence type="ECO:0000256" key="10">
    <source>
        <dbReference type="ARBA" id="ARBA00033245"/>
    </source>
</evidence>
<feature type="transmembrane region" description="Helical" evidence="13">
    <location>
        <begin position="12"/>
        <end position="37"/>
    </location>
</feature>
<dbReference type="PANTHER" id="PTHR12428:SF65">
    <property type="entry name" value="CYTOCHROME C OXIDASE ASSEMBLY PROTEIN COX18, MITOCHONDRIAL"/>
    <property type="match status" value="1"/>
</dbReference>
<comment type="caution">
    <text evidence="15">The sequence shown here is derived from an EMBL/GenBank/DDBJ whole genome shotgun (WGS) entry which is preliminary data.</text>
</comment>
<dbReference type="AlphaFoldDB" id="A0A5M3XZ68"/>
<comment type="function">
    <text evidence="7">Required for the insertion and/or proper folding and/or complex formation of integral membrane proteins into the membrane. Involved in integration of membrane proteins that insert both dependently and independently of the Sec translocase complex, as well as at least some lipoproteins. Aids folding of multispanning membrane proteins.</text>
</comment>
<dbReference type="EMBL" id="BLAF01000064">
    <property type="protein sequence ID" value="GES25249.1"/>
    <property type="molecule type" value="Genomic_DNA"/>
</dbReference>
<dbReference type="NCBIfam" id="TIGR03592">
    <property type="entry name" value="yidC_oxa1_cterm"/>
    <property type="match status" value="1"/>
</dbReference>
<evidence type="ECO:0000256" key="9">
    <source>
        <dbReference type="ARBA" id="ARBA00031538"/>
    </source>
</evidence>
<evidence type="ECO:0000256" key="12">
    <source>
        <dbReference type="RuleBase" id="RU003945"/>
    </source>
</evidence>
<dbReference type="Proteomes" id="UP000377595">
    <property type="component" value="Unassembled WGS sequence"/>
</dbReference>
<comment type="subcellular location">
    <subcellularLocation>
        <location evidence="1 12">Membrane</location>
        <topology evidence="1 12">Multi-pass membrane protein</topology>
    </subcellularLocation>
</comment>
<dbReference type="InterPro" id="IPR001708">
    <property type="entry name" value="YidC/ALB3/OXA1/COX18"/>
</dbReference>
<evidence type="ECO:0000256" key="8">
    <source>
        <dbReference type="ARBA" id="ARBA00026028"/>
    </source>
</evidence>
<dbReference type="GO" id="GO:0032977">
    <property type="term" value="F:membrane insertase activity"/>
    <property type="evidence" value="ECO:0007669"/>
    <property type="project" value="InterPro"/>
</dbReference>
<dbReference type="RefSeq" id="WP_155350032.1">
    <property type="nucleotide sequence ID" value="NZ_BAAAHM010000027.1"/>
</dbReference>
<feature type="transmembrane region" description="Helical" evidence="13">
    <location>
        <begin position="88"/>
        <end position="114"/>
    </location>
</feature>
<feature type="domain" description="Membrane insertase YidC/Oxa/ALB C-terminal" evidence="14">
    <location>
        <begin position="24"/>
        <end position="213"/>
    </location>
</feature>
<dbReference type="GO" id="GO:0051205">
    <property type="term" value="P:protein insertion into membrane"/>
    <property type="evidence" value="ECO:0007669"/>
    <property type="project" value="TreeGrafter"/>
</dbReference>
<feature type="transmembrane region" description="Helical" evidence="13">
    <location>
        <begin position="134"/>
        <end position="163"/>
    </location>
</feature>
<name>A0A5M3XZ68_9ACTN</name>
<dbReference type="OrthoDB" id="9780552at2"/>
<evidence type="ECO:0000256" key="5">
    <source>
        <dbReference type="ARBA" id="ARBA00022989"/>
    </source>
</evidence>
<gene>
    <name evidence="15" type="primary">yidC</name>
    <name evidence="15" type="ORF">Aple_081480</name>
</gene>
<sequence>MFDFVLSPAYDLLTALTGLTGATLAIILLTVGVRLLLLPLGLRQARAQRAKARLAPDVAKLRKKFARDPQRFQRELGALYAREGTSMFAGFGAGLAQLPFFLVMYRLFVSATIAGQPNLLLAQSTLGVPLGEHFGAVVAHSGLFGVPSLIFLGLFVLLALVAWQSTRLIPEMPDVPMSRLFRLLPYGSVIAAGFLPLAAGIYLVISTAWTTAERSLRTV</sequence>
<comment type="subunit">
    <text evidence="8">Interacts with the Sec translocase complex via SecD. Specifically interacts with transmembrane segments of nascent integral membrane proteins during membrane integration.</text>
</comment>
<dbReference type="InterPro" id="IPR028055">
    <property type="entry name" value="YidC/Oxa/ALB_C"/>
</dbReference>
<keyword evidence="6 13" id="KW-0472">Membrane</keyword>
<evidence type="ECO:0000256" key="2">
    <source>
        <dbReference type="ARBA" id="ARBA00010527"/>
    </source>
</evidence>
<dbReference type="Pfam" id="PF02096">
    <property type="entry name" value="60KD_IMP"/>
    <property type="match status" value="1"/>
</dbReference>
<proteinExistence type="inferred from homology"/>
<evidence type="ECO:0000256" key="13">
    <source>
        <dbReference type="SAM" id="Phobius"/>
    </source>
</evidence>
<evidence type="ECO:0000256" key="11">
    <source>
        <dbReference type="ARBA" id="ARBA00033342"/>
    </source>
</evidence>
<evidence type="ECO:0000259" key="14">
    <source>
        <dbReference type="Pfam" id="PF02096"/>
    </source>
</evidence>
<evidence type="ECO:0000256" key="1">
    <source>
        <dbReference type="ARBA" id="ARBA00004141"/>
    </source>
</evidence>
<keyword evidence="4 12" id="KW-0812">Transmembrane</keyword>
<evidence type="ECO:0000256" key="4">
    <source>
        <dbReference type="ARBA" id="ARBA00022692"/>
    </source>
</evidence>
<protein>
    <recommendedName>
        <fullName evidence="3">Membrane protein insertase YidC</fullName>
    </recommendedName>
    <alternativeName>
        <fullName evidence="11">Foldase YidC</fullName>
    </alternativeName>
    <alternativeName>
        <fullName evidence="10">Membrane integrase YidC</fullName>
    </alternativeName>
    <alternativeName>
        <fullName evidence="9">Membrane protein YidC</fullName>
    </alternativeName>
</protein>
<accession>A0A5M3XZ68</accession>
<evidence type="ECO:0000313" key="16">
    <source>
        <dbReference type="Proteomes" id="UP000377595"/>
    </source>
</evidence>
<evidence type="ECO:0000313" key="15">
    <source>
        <dbReference type="EMBL" id="GES25249.1"/>
    </source>
</evidence>
<keyword evidence="5 13" id="KW-1133">Transmembrane helix</keyword>
<keyword evidence="16" id="KW-1185">Reference proteome</keyword>
<dbReference type="PANTHER" id="PTHR12428">
    <property type="entry name" value="OXA1"/>
    <property type="match status" value="1"/>
</dbReference>
<dbReference type="GO" id="GO:0005886">
    <property type="term" value="C:plasma membrane"/>
    <property type="evidence" value="ECO:0007669"/>
    <property type="project" value="TreeGrafter"/>
</dbReference>
<organism evidence="15 16">
    <name type="scientific">Acrocarpospora pleiomorpha</name>
    <dbReference type="NCBI Taxonomy" id="90975"/>
    <lineage>
        <taxon>Bacteria</taxon>
        <taxon>Bacillati</taxon>
        <taxon>Actinomycetota</taxon>
        <taxon>Actinomycetes</taxon>
        <taxon>Streptosporangiales</taxon>
        <taxon>Streptosporangiaceae</taxon>
        <taxon>Acrocarpospora</taxon>
    </lineage>
</organism>
<evidence type="ECO:0000256" key="6">
    <source>
        <dbReference type="ARBA" id="ARBA00023136"/>
    </source>
</evidence>